<comment type="catalytic activity">
    <reaction evidence="8">
        <text>a 5'-end (5'-triphosphoguanosine)-(2'-O-methyladenylyl)-adenylyl-cytidylyl-adenosine in mRNA + S-adenosyl-L-methionine = a 5'-end (N(7)-methyl 5'-triphosphoguanosine)-(2'-O-methyladenylyl)-adenylyl-cytidylyl-adenosine in mRNA + S-adenosyl-L-homocysteine</text>
        <dbReference type="Rhea" id="RHEA:65440"/>
        <dbReference type="Rhea" id="RHEA-COMP:16798"/>
        <dbReference type="Rhea" id="RHEA-COMP:16801"/>
        <dbReference type="ChEBI" id="CHEBI:57856"/>
        <dbReference type="ChEBI" id="CHEBI:59789"/>
        <dbReference type="ChEBI" id="CHEBI:156482"/>
        <dbReference type="ChEBI" id="CHEBI:156483"/>
    </reaction>
</comment>
<dbReference type="PROSITE" id="PS50526">
    <property type="entry name" value="RDRP_SSRNA_NEG_NONSEG"/>
    <property type="match status" value="1"/>
</dbReference>
<evidence type="ECO:0000259" key="16">
    <source>
        <dbReference type="PROSITE" id="PS51590"/>
    </source>
</evidence>
<dbReference type="InterPro" id="IPR039736">
    <property type="entry name" value="L_poly_C"/>
</dbReference>
<dbReference type="PROSITE" id="PS51590">
    <property type="entry name" value="SAM_MT_MNV_L"/>
    <property type="match status" value="1"/>
</dbReference>
<keyword evidence="3" id="KW-0489">Methyltransferase</keyword>
<keyword evidence="17" id="KW-0696">RNA-directed RNA polymerase</keyword>
<dbReference type="NCBIfam" id="TIGR04198">
    <property type="entry name" value="paramyx_RNAcap"/>
    <property type="match status" value="1"/>
</dbReference>
<dbReference type="InterPro" id="IPR048397">
    <property type="entry name" value="Methyltrans_Mon_CD"/>
</dbReference>
<feature type="domain" description="Mononegavirus-type SAM-dependent 2'-O-MTase" evidence="16">
    <location>
        <begin position="1668"/>
        <end position="1865"/>
    </location>
</feature>
<dbReference type="EC" id="2.7.7.48" evidence="1"/>
<dbReference type="GO" id="GO:0016787">
    <property type="term" value="F:hydrolase activity"/>
    <property type="evidence" value="ECO:0007669"/>
    <property type="project" value="UniProtKB-KW"/>
</dbReference>
<evidence type="ECO:0000256" key="7">
    <source>
        <dbReference type="ARBA" id="ARBA00024494"/>
    </source>
</evidence>
<dbReference type="GO" id="GO:0004482">
    <property type="term" value="F:mRNA 5'-cap (guanine-N7-)-methyltransferase activity"/>
    <property type="evidence" value="ECO:0007669"/>
    <property type="project" value="InterPro"/>
</dbReference>
<feature type="domain" description="RdRp catalytic" evidence="15">
    <location>
        <begin position="610"/>
        <end position="797"/>
    </location>
</feature>
<dbReference type="Pfam" id="PF14314">
    <property type="entry name" value="Methyltrans_Mon_2nd"/>
    <property type="match status" value="1"/>
</dbReference>
<dbReference type="EC" id="2.1.1.375" evidence="9"/>
<dbReference type="Pfam" id="PF00946">
    <property type="entry name" value="Mononeg_RNA_pol"/>
    <property type="match status" value="1"/>
</dbReference>
<keyword evidence="6" id="KW-0511">Multifunctional enzyme</keyword>
<dbReference type="EC" id="2.7.7.88" evidence="2"/>
<evidence type="ECO:0000256" key="11">
    <source>
        <dbReference type="ARBA" id="ARBA00031012"/>
    </source>
</evidence>
<evidence type="ECO:0000256" key="8">
    <source>
        <dbReference type="ARBA" id="ARBA00024499"/>
    </source>
</evidence>
<keyword evidence="5" id="KW-0378">Hydrolase</keyword>
<evidence type="ECO:0000256" key="10">
    <source>
        <dbReference type="ARBA" id="ARBA00030436"/>
    </source>
</evidence>
<sequence length="2145" mass="246183">MEYNYDGFANFNLDCENDQEIELVQNLLYETTSSTKIMRHLSNFDYSLNSALVSDELDSLISWLRGSPPQARWYKSDWKTIKECLSHYANLMEIKQTSTFTRWFGNFNLYHKYTVNRSFFSILSRSNSCSIRTRPVVDAFLKGLINKNIDWKNFNHLDLPEDCLRWGTLFWELHTISLLLNCTTSNEARLLTESTGAELLNTPSTKYKKYIFKIQTGNFGKIIVGFGFAYFIKFKRLFDRNTILMMKDTYVARFNTLFTLSNRVDGLYGREVRVAMTLFYKLGDQILLEGGTEGYQSIKLIEPLCNNRLANLSQKFRPLIPIFEDFEKHIYNSVKEASILTPSIQILHQTLEEINNYEIILTLYGSFRHWGHPYIDYFSGLDKLYDQVTLPKKIDVKYASLLASDLAFLVIKDQFKTKKCWPVDNKLVPKNHPLKNYINNNTWPNNSVINNFGPYWHLLPLIKCFEIPDVVDPSIIYSDKSHSLTRSEIKAFLRSNPHSPIPSHKVLSSLLSNPGTNWPLFLEKIDKEGISLDHLVIGLKEKERELKIGGRFFALMSWEIRDYFVMTEYLIKTHFVPLFDGLTMADDLTTVIGKILRNTEGQGDDSYENITFADHIDYEKWNNHQRAAGNNPTFRVMGQFLGYPNLIERTHEIFEKSWIYYNRRGDLIGVDDDDNLYNKSIHRVCWNGQQGGLEGLRQKGWSIVNLLILKRESLSVNTNIKVLAQGDNQVICSRYHLRQSRNDNQLIDNLQDISRNNKLLMEKIAKGTEKLGLIINHDETMKSTEFLNYGKTCVVRGNIRNLETKRWSRVTCVTNDQLPTMANVLSTTSSNALTVSHFSDSPINPIVLYNFYGHFVRTICEFHNPALRGSIRSILTKKEQKKLDDLFYLVSSLYLDPSIGGVCGMSLTRFLIRVFPDPITESLTFLKIVHDNTCDKDLKEIMCRLGNPKVKGDHDPDISKLLEDPLSLNIPRGIDATNMIKERIKRSLSISAEKIKNSIVAKAVQHQRDYELTFIHHLKEIDPLFPRFLSEYKSASYFGIVDSVVGLFQNSKTIRNQFKGFLDVEYDTIIIKSEVYSIKLLLGLLRKSEVKQEIWSCSAAHADHLRETSWGRKVYGATVPHPAEFLGTPQLTQGNCLKCDQDFPYFLYLSILIPVGFKNLKTTKGSCSAYLGSSTLESTSILQHWEKETKIPLLKRATSLRNAIGWFVEPGSNLSQSILNNLYSLTGELWEDNIKGFKRTGSALHRFNCSRQSNGGYTAQNPSKLTRMISTTNAFAELGNKNYDFMYQSCLLYSLLVVGEVHEAKLGQGFYHVHIKCKDCLREIDEINLECPNSYNPEEVYEELEKWKPETVPWSSKTPIINVRSGNWDSLSDFEKSYHVGIIQGFIFGDSIWGRVSNSTDPALFPLTIAKHVYPRLYMEGLLIGMLRSSILSITHQRLVERQEKYHSLIIGNTCLVITELAKNPNVLNIWREISFQTLFSSVSHRLSPSYPMIEVDIGYSGANYLTHLLIDLAPRFLKDEHIERDKKIWVFSDTYRFEVIALLAVAEECWKLLLNKRLDKEIKHKLKLLREVGSWIRTLTNPESEYLFLIHKLLSPILYTNREVRHAVKDLILPLDPPNPPGNTWKLNYCSTVKAIAVNYRSEKSNNYPASSFLNARFQNPLISGLRTMQLATGSHYKIGGILKYLKVHPRGAICGGDGSGGITALVMRNYPTCRTIFNSLCDYKDVRLKGNSPSPPSAIIHASCNPENCVNYKTNWQNPNDLSQSETWEYFTELTINNCLIIDLLILDMEVKDFNTINRIEILALEYFSRLGSPGAFLIFKTYLTRIFGSSDNLLTKIKGKYTRVEILSTSISSSQTSEVYIVIANPTSTTLEVEVYPDLDKLHSDVRSFPLFSSAIKEFKRAILLEDQDLIGGIPFNIQPDPTCELLSVLQRLNIRSDLCHRYADTYGGKLMSPIIPFHLFVLCIHGLVPFTTGSTTFQGPPSDGICLKLASLISGFVIWMGFKLRNFRITKMGQQLIDHYIPLCTESTKIGTHYFQTFSLFEEKKHKKFLQLDSEMALIGAIIRVFQLNYPKASIFPDIDLMNQNWIMFNKAITYTWFDQTTGLIRFLRDEEKPIYSQIAPKISLFEDNKSNEVKEITYRD</sequence>
<evidence type="ECO:0000256" key="2">
    <source>
        <dbReference type="ARBA" id="ARBA00012582"/>
    </source>
</evidence>
<dbReference type="InterPro" id="IPR026890">
    <property type="entry name" value="Mononeg_mRNAcap"/>
</dbReference>
<evidence type="ECO:0000256" key="12">
    <source>
        <dbReference type="ARBA" id="ARBA00047332"/>
    </source>
</evidence>
<comment type="catalytic activity">
    <reaction evidence="13">
        <text>a 5'-end (5'-triphosphoguanosine)-adenylyl-adenylyl-cytidylyl-adenosine in mRNA + 2 S-adenosyl-L-methionine = a 5'-end (N(7)-methyl 5'-triphosphoguanosine)-(2'-O-methyladenylyl)-adenylyl-cytidylyl-adenosine in mRNA + 2 S-adenosyl-L-homocysteine + H(+)</text>
        <dbReference type="Rhea" id="RHEA:65376"/>
        <dbReference type="Rhea" id="RHEA-COMP:16797"/>
        <dbReference type="Rhea" id="RHEA-COMP:16798"/>
        <dbReference type="ChEBI" id="CHEBI:15378"/>
        <dbReference type="ChEBI" id="CHEBI:57856"/>
        <dbReference type="ChEBI" id="CHEBI:59789"/>
        <dbReference type="ChEBI" id="CHEBI:156483"/>
        <dbReference type="ChEBI" id="CHEBI:156484"/>
        <dbReference type="EC" id="2.1.1.375"/>
    </reaction>
</comment>
<organism evidence="17">
    <name type="scientific">Wuhan Louse Fly Virus 8</name>
    <dbReference type="NCBI Taxonomy" id="1608122"/>
    <lineage>
        <taxon>Viruses</taxon>
        <taxon>Riboviria</taxon>
    </lineage>
</organism>
<evidence type="ECO:0000256" key="6">
    <source>
        <dbReference type="ARBA" id="ARBA00023268"/>
    </source>
</evidence>
<evidence type="ECO:0000256" key="1">
    <source>
        <dbReference type="ARBA" id="ARBA00012494"/>
    </source>
</evidence>
<evidence type="ECO:0000256" key="5">
    <source>
        <dbReference type="ARBA" id="ARBA00022801"/>
    </source>
</evidence>
<dbReference type="InterPro" id="IPR025786">
    <property type="entry name" value="Mononega_L_MeTrfase"/>
</dbReference>
<dbReference type="EMBL" id="KM817655">
    <property type="protein sequence ID" value="AJG39202.1"/>
    <property type="molecule type" value="Viral_cRNA"/>
</dbReference>
<name>A0A0B5KTP5_9VIRU</name>
<evidence type="ECO:0000256" key="3">
    <source>
        <dbReference type="ARBA" id="ARBA00022603"/>
    </source>
</evidence>
<gene>
    <name evidence="17" type="primary">L</name>
</gene>
<reference evidence="17" key="2">
    <citation type="journal article" date="2015" name="Elife">
        <title>Unprecedented genomic diversity of RNA viruses in arthropods reveals the ancestry of negative-sense RNA viruses.</title>
        <authorList>
            <person name="Li C.X."/>
            <person name="Shi M."/>
            <person name="Tian J.H."/>
            <person name="Lin X.D."/>
            <person name="Kang Y.J."/>
            <person name="Chen L.J."/>
            <person name="Qin X.C."/>
            <person name="Xu J."/>
            <person name="Holmes E.C."/>
            <person name="Zhang Y.Z."/>
        </authorList>
    </citation>
    <scope>NUCLEOTIDE SEQUENCE</scope>
    <source>
        <strain evidence="17">BFJSC-6</strain>
    </source>
</reference>
<dbReference type="InterPro" id="IPR014023">
    <property type="entry name" value="Mononeg_RNA_pol_cat"/>
</dbReference>
<dbReference type="Pfam" id="PF14318">
    <property type="entry name" value="Mononeg_mRNAcap"/>
    <property type="match status" value="1"/>
</dbReference>
<reference evidence="17" key="1">
    <citation type="submission" date="2014-09" db="EMBL/GenBank/DDBJ databases">
        <authorList>
            <person name="Li C.-X."/>
            <person name="Shi M."/>
            <person name="Tian J.-H."/>
            <person name="Lin X.-D."/>
            <person name="Kang Y.-J."/>
            <person name="Qin X.-C."/>
            <person name="Chen L.-J."/>
            <person name="Xu J."/>
            <person name="Holmes E.C."/>
        </authorList>
    </citation>
    <scope>NUCLEOTIDE SEQUENCE</scope>
    <source>
        <strain evidence="17">BFJSC-6</strain>
    </source>
</reference>
<evidence type="ECO:0000259" key="15">
    <source>
        <dbReference type="PROSITE" id="PS50526"/>
    </source>
</evidence>
<dbReference type="Pfam" id="PF21080">
    <property type="entry name" value="Methyltrans_Mon_1st"/>
    <property type="match status" value="1"/>
</dbReference>
<dbReference type="GO" id="GO:0003968">
    <property type="term" value="F:RNA-directed RNA polymerase activity"/>
    <property type="evidence" value="ECO:0007669"/>
    <property type="project" value="UniProtKB-KW"/>
</dbReference>
<comment type="catalytic activity">
    <reaction evidence="12">
        <text>a 5'-end (5'-triphosphoguanosine)-adenylyl-adenylyl-cytidylyl-adenosine in mRNA + S-adenosyl-L-methionine = a 5'-end (5'-triphosphoguanosine)-(2'-O-methyladenylyl)-adenylyl-cytidylyl-adenosine in mRNA + S-adenosyl-L-homocysteine + H(+)</text>
        <dbReference type="Rhea" id="RHEA:65380"/>
        <dbReference type="Rhea" id="RHEA-COMP:16797"/>
        <dbReference type="Rhea" id="RHEA-COMP:16801"/>
        <dbReference type="ChEBI" id="CHEBI:15378"/>
        <dbReference type="ChEBI" id="CHEBI:57856"/>
        <dbReference type="ChEBI" id="CHEBI:59789"/>
        <dbReference type="ChEBI" id="CHEBI:156482"/>
        <dbReference type="ChEBI" id="CHEBI:156484"/>
    </reaction>
</comment>
<dbReference type="GO" id="GO:0005524">
    <property type="term" value="F:ATP binding"/>
    <property type="evidence" value="ECO:0007669"/>
    <property type="project" value="InterPro"/>
</dbReference>
<proteinExistence type="predicted"/>
<keyword evidence="17" id="KW-0548">Nucleotidyltransferase</keyword>
<keyword evidence="17" id="KW-0808">Transferase</keyword>
<comment type="catalytic activity">
    <reaction evidence="7">
        <text>a 5'-end triphospho-adenylyl-adenylyl-cytidylyl-adenosine in mRNA + GDP + H(+) = a 5'-end (5'-triphosphoguanosine)-adenylyl-adenylyl-cytidylyl-adenosine in mRNA + diphosphate</text>
        <dbReference type="Rhea" id="RHEA:65436"/>
        <dbReference type="Rhea" id="RHEA-COMP:16797"/>
        <dbReference type="Rhea" id="RHEA-COMP:16799"/>
        <dbReference type="ChEBI" id="CHEBI:15378"/>
        <dbReference type="ChEBI" id="CHEBI:33019"/>
        <dbReference type="ChEBI" id="CHEBI:58189"/>
        <dbReference type="ChEBI" id="CHEBI:156484"/>
        <dbReference type="ChEBI" id="CHEBI:156503"/>
        <dbReference type="EC" id="2.7.7.88"/>
    </reaction>
</comment>
<evidence type="ECO:0000256" key="4">
    <source>
        <dbReference type="ARBA" id="ARBA00022691"/>
    </source>
</evidence>
<keyword evidence="4" id="KW-0949">S-adenosyl-L-methionine</keyword>
<protein>
    <recommendedName>
        <fullName evidence="11">Replicase</fullName>
        <ecNumber evidence="9">2.1.1.375</ecNumber>
        <ecNumber evidence="1">2.7.7.48</ecNumber>
        <ecNumber evidence="2">2.7.7.88</ecNumber>
    </recommendedName>
    <alternativeName>
        <fullName evidence="10">Transcriptase</fullName>
    </alternativeName>
</protein>
<evidence type="ECO:0000256" key="9">
    <source>
        <dbReference type="ARBA" id="ARBA00026099"/>
    </source>
</evidence>
<evidence type="ECO:0000256" key="13">
    <source>
        <dbReference type="ARBA" id="ARBA00047370"/>
    </source>
</evidence>
<dbReference type="InterPro" id="IPR039530">
    <property type="entry name" value="L_methyltransferase_rhabdo"/>
</dbReference>
<accession>A0A0B5KTP5</accession>
<evidence type="ECO:0000256" key="14">
    <source>
        <dbReference type="ARBA" id="ARBA00048548"/>
    </source>
</evidence>
<evidence type="ECO:0000313" key="17">
    <source>
        <dbReference type="EMBL" id="AJG39202.1"/>
    </source>
</evidence>
<comment type="catalytic activity">
    <reaction evidence="14">
        <text>GTP + H2O = GDP + phosphate + H(+)</text>
        <dbReference type="Rhea" id="RHEA:19669"/>
        <dbReference type="ChEBI" id="CHEBI:15377"/>
        <dbReference type="ChEBI" id="CHEBI:15378"/>
        <dbReference type="ChEBI" id="CHEBI:37565"/>
        <dbReference type="ChEBI" id="CHEBI:43474"/>
        <dbReference type="ChEBI" id="CHEBI:58189"/>
    </reaction>
</comment>